<dbReference type="AlphaFoldDB" id="A0AAW0R1Y2"/>
<dbReference type="EMBL" id="JAQQWP010000004">
    <property type="protein sequence ID" value="KAK8121243.1"/>
    <property type="molecule type" value="Genomic_DNA"/>
</dbReference>
<name>A0AAW0R1Y2_9PEZI</name>
<feature type="signal peptide" evidence="1">
    <location>
        <begin position="1"/>
        <end position="16"/>
    </location>
</feature>
<keyword evidence="1" id="KW-0732">Signal</keyword>
<evidence type="ECO:0000313" key="3">
    <source>
        <dbReference type="Proteomes" id="UP001392437"/>
    </source>
</evidence>
<organism evidence="2 3">
    <name type="scientific">Apiospora kogelbergensis</name>
    <dbReference type="NCBI Taxonomy" id="1337665"/>
    <lineage>
        <taxon>Eukaryota</taxon>
        <taxon>Fungi</taxon>
        <taxon>Dikarya</taxon>
        <taxon>Ascomycota</taxon>
        <taxon>Pezizomycotina</taxon>
        <taxon>Sordariomycetes</taxon>
        <taxon>Xylariomycetidae</taxon>
        <taxon>Amphisphaeriales</taxon>
        <taxon>Apiosporaceae</taxon>
        <taxon>Apiospora</taxon>
    </lineage>
</organism>
<reference evidence="2 3" key="1">
    <citation type="submission" date="2023-01" db="EMBL/GenBank/DDBJ databases">
        <title>Analysis of 21 Apiospora genomes using comparative genomics revels a genus with tremendous synthesis potential of carbohydrate active enzymes and secondary metabolites.</title>
        <authorList>
            <person name="Sorensen T."/>
        </authorList>
    </citation>
    <scope>NUCLEOTIDE SEQUENCE [LARGE SCALE GENOMIC DNA]</scope>
    <source>
        <strain evidence="2 3">CBS 117206</strain>
    </source>
</reference>
<protein>
    <recommendedName>
        <fullName evidence="4">Peptidase inhibitor family I36</fullName>
    </recommendedName>
</protein>
<keyword evidence="3" id="KW-1185">Reference proteome</keyword>
<sequence length="195" mass="21022">MILAKYLLLLSGAAHAFVVPADQPNGLYAVVTQADGQDVHIPIDGLSNQEVVEVIAAHNITIPTTKPNLPARARSSSSFVPKKERRDVTDTVSCANYRLNEGDCDAAVNGLDNNCGDSKFLPPGTKFYYVAGSVVAYMCDFGRDGSTCSRGLIDDSNRRITSSCGLYVAGWRTQQGPTWWYSNGYENRGDGGFCG</sequence>
<comment type="caution">
    <text evidence="2">The sequence shown here is derived from an EMBL/GenBank/DDBJ whole genome shotgun (WGS) entry which is preliminary data.</text>
</comment>
<proteinExistence type="predicted"/>
<evidence type="ECO:0008006" key="4">
    <source>
        <dbReference type="Google" id="ProtNLM"/>
    </source>
</evidence>
<feature type="chain" id="PRO_5044024578" description="Peptidase inhibitor family I36" evidence="1">
    <location>
        <begin position="17"/>
        <end position="195"/>
    </location>
</feature>
<gene>
    <name evidence="2" type="ORF">PG999_005363</name>
</gene>
<evidence type="ECO:0000313" key="2">
    <source>
        <dbReference type="EMBL" id="KAK8121243.1"/>
    </source>
</evidence>
<dbReference type="Proteomes" id="UP001392437">
    <property type="component" value="Unassembled WGS sequence"/>
</dbReference>
<evidence type="ECO:0000256" key="1">
    <source>
        <dbReference type="SAM" id="SignalP"/>
    </source>
</evidence>
<accession>A0AAW0R1Y2</accession>